<reference evidence="2" key="1">
    <citation type="submission" date="2014-09" db="EMBL/GenBank/DDBJ databases">
        <title>Genome sequence of the luminous mushroom Mycena chlorophos for searching fungal bioluminescence genes.</title>
        <authorList>
            <person name="Tanaka Y."/>
            <person name="Kasuga D."/>
            <person name="Oba Y."/>
            <person name="Hase S."/>
            <person name="Sato K."/>
            <person name="Oba Y."/>
            <person name="Sakakibara Y."/>
        </authorList>
    </citation>
    <scope>NUCLEOTIDE SEQUENCE</scope>
</reference>
<dbReference type="EMBL" id="DF847309">
    <property type="protein sequence ID" value="GAT51709.1"/>
    <property type="molecule type" value="Genomic_DNA"/>
</dbReference>
<gene>
    <name evidence="2" type="ORF">MCHLO_08826</name>
</gene>
<evidence type="ECO:0000256" key="1">
    <source>
        <dbReference type="SAM" id="SignalP"/>
    </source>
</evidence>
<evidence type="ECO:0000313" key="3">
    <source>
        <dbReference type="Proteomes" id="UP000815677"/>
    </source>
</evidence>
<evidence type="ECO:0000313" key="2">
    <source>
        <dbReference type="EMBL" id="GAT51709.1"/>
    </source>
</evidence>
<keyword evidence="3" id="KW-1185">Reference proteome</keyword>
<accession>A0ABQ0LKQ6</accession>
<feature type="signal peptide" evidence="1">
    <location>
        <begin position="1"/>
        <end position="21"/>
    </location>
</feature>
<organism evidence="2 3">
    <name type="scientific">Mycena chlorophos</name>
    <name type="common">Agaric fungus</name>
    <name type="synonym">Agaricus chlorophos</name>
    <dbReference type="NCBI Taxonomy" id="658473"/>
    <lineage>
        <taxon>Eukaryota</taxon>
        <taxon>Fungi</taxon>
        <taxon>Dikarya</taxon>
        <taxon>Basidiomycota</taxon>
        <taxon>Agaricomycotina</taxon>
        <taxon>Agaricomycetes</taxon>
        <taxon>Agaricomycetidae</taxon>
        <taxon>Agaricales</taxon>
        <taxon>Marasmiineae</taxon>
        <taxon>Mycenaceae</taxon>
        <taxon>Mycena</taxon>
    </lineage>
</organism>
<proteinExistence type="predicted"/>
<feature type="chain" id="PRO_5046186224" evidence="1">
    <location>
        <begin position="22"/>
        <end position="164"/>
    </location>
</feature>
<dbReference type="Proteomes" id="UP000815677">
    <property type="component" value="Unassembled WGS sequence"/>
</dbReference>
<name>A0ABQ0LKQ6_MYCCL</name>
<protein>
    <submittedName>
        <fullName evidence="2">Uncharacterized protein</fullName>
    </submittedName>
</protein>
<sequence length="164" mass="16687">MLPLLATLLGSLVLPIAQAAAAPTDWKIAVGWNQTVLPASAIGTPVGPFTAPSTGSSNVLVSLAASTTSGTPGGTFVCQDTDWGGVCGYAVQPLNECILLQAPWLKTISSFGPDAGANCFAYASGNCDDGDAQWSFEFPGDDTGGIATTNPWNDQITSFACVPS</sequence>
<keyword evidence="1" id="KW-0732">Signal</keyword>